<accession>A0A7X6L5G0</accession>
<comment type="caution">
    <text evidence="2">The sequence shown here is derived from an EMBL/GenBank/DDBJ whole genome shotgun (WGS) entry which is preliminary data.</text>
</comment>
<dbReference type="EMBL" id="JAAXOS010000008">
    <property type="protein sequence ID" value="NKY28039.1"/>
    <property type="molecule type" value="Genomic_DNA"/>
</dbReference>
<sequence>MPGNRGLLDFRQAVRPTAPVGGGNIGPRVSASSGECWVLGPYTSAAADNEGVQFVSIQGNANIDLTGATWRKAGEGPGKDSVEVALLADGHVGMRNGKDPDGPVLIFTPGEWAAFTAGVQDGEFDRPR</sequence>
<dbReference type="InterPro" id="IPR007278">
    <property type="entry name" value="DUF397"/>
</dbReference>
<name>A0A7X6L5G0_9NOCA</name>
<evidence type="ECO:0000259" key="1">
    <source>
        <dbReference type="Pfam" id="PF04149"/>
    </source>
</evidence>
<organism evidence="2 3">
    <name type="scientific">Nocardia gamkensis</name>
    <dbReference type="NCBI Taxonomy" id="352869"/>
    <lineage>
        <taxon>Bacteria</taxon>
        <taxon>Bacillati</taxon>
        <taxon>Actinomycetota</taxon>
        <taxon>Actinomycetes</taxon>
        <taxon>Mycobacteriales</taxon>
        <taxon>Nocardiaceae</taxon>
        <taxon>Nocardia</taxon>
    </lineage>
</organism>
<proteinExistence type="predicted"/>
<gene>
    <name evidence="2" type="ORF">HGB38_17660</name>
</gene>
<evidence type="ECO:0000313" key="3">
    <source>
        <dbReference type="Proteomes" id="UP000540698"/>
    </source>
</evidence>
<feature type="domain" description="DUF397" evidence="1">
    <location>
        <begin position="68"/>
        <end position="120"/>
    </location>
</feature>
<evidence type="ECO:0000313" key="2">
    <source>
        <dbReference type="EMBL" id="NKY28039.1"/>
    </source>
</evidence>
<dbReference type="Proteomes" id="UP000540698">
    <property type="component" value="Unassembled WGS sequence"/>
</dbReference>
<reference evidence="2 3" key="1">
    <citation type="submission" date="2020-04" db="EMBL/GenBank/DDBJ databases">
        <title>MicrobeNet Type strains.</title>
        <authorList>
            <person name="Nicholson A.C."/>
        </authorList>
    </citation>
    <scope>NUCLEOTIDE SEQUENCE [LARGE SCALE GENOMIC DNA]</scope>
    <source>
        <strain evidence="2 3">DSM 44956</strain>
    </source>
</reference>
<protein>
    <submittedName>
        <fullName evidence="2">DUF397 domain-containing protein</fullName>
    </submittedName>
</protein>
<keyword evidence="3" id="KW-1185">Reference proteome</keyword>
<dbReference type="Pfam" id="PF04149">
    <property type="entry name" value="DUF397"/>
    <property type="match status" value="1"/>
</dbReference>
<dbReference type="AlphaFoldDB" id="A0A7X6L5G0"/>